<gene>
    <name evidence="1" type="ORF">EWI73_03005</name>
</gene>
<proteinExistence type="predicted"/>
<evidence type="ECO:0000313" key="1">
    <source>
        <dbReference type="EMBL" id="QXY83010.1"/>
    </source>
</evidence>
<organism evidence="1">
    <name type="scientific">Salmonella bongori</name>
    <dbReference type="NCBI Taxonomy" id="54736"/>
    <lineage>
        <taxon>Bacteria</taxon>
        <taxon>Pseudomonadati</taxon>
        <taxon>Pseudomonadota</taxon>
        <taxon>Gammaproteobacteria</taxon>
        <taxon>Enterobacterales</taxon>
        <taxon>Enterobacteriaceae</taxon>
        <taxon>Salmonella</taxon>
    </lineage>
</organism>
<dbReference type="EMBL" id="CP035676">
    <property type="protein sequence ID" value="QXY83010.1"/>
    <property type="molecule type" value="Genomic_DNA"/>
</dbReference>
<protein>
    <submittedName>
        <fullName evidence="1">Uncharacterized protein</fullName>
    </submittedName>
</protein>
<name>A0A8F8ASR1_SALBN</name>
<accession>A0A8F8ASR1</accession>
<dbReference type="AlphaFoldDB" id="A0A8F8ASR1"/>
<sequence>MEHPFTASEISGSCSHVAQSARLPAVVFFILSSGAGSSANGVFFKTIFIRAEDKNENSRFTACYGHGDGADRLPEYGL</sequence>
<reference evidence="1" key="1">
    <citation type="submission" date="2019-02" db="EMBL/GenBank/DDBJ databases">
        <title>Average Nucleotide Identity (ANI) for Rapid Identification of Enteric Bacteria using Whole Genome Sequence (WGS).</title>
        <authorList>
            <person name="Dinsmore B."/>
            <person name="Lane C."/>
            <person name="Rowe L."/>
        </authorList>
    </citation>
    <scope>NUCLEOTIDE SEQUENCE</scope>
    <source>
        <strain evidence="1">04-0440</strain>
    </source>
</reference>